<dbReference type="GO" id="GO:0005524">
    <property type="term" value="F:ATP binding"/>
    <property type="evidence" value="ECO:0007669"/>
    <property type="project" value="InterPro"/>
</dbReference>
<organism evidence="3 4">
    <name type="scientific">Rhinocladiella mackenziei CBS 650.93</name>
    <dbReference type="NCBI Taxonomy" id="1442369"/>
    <lineage>
        <taxon>Eukaryota</taxon>
        <taxon>Fungi</taxon>
        <taxon>Dikarya</taxon>
        <taxon>Ascomycota</taxon>
        <taxon>Pezizomycotina</taxon>
        <taxon>Eurotiomycetes</taxon>
        <taxon>Chaetothyriomycetidae</taxon>
        <taxon>Chaetothyriales</taxon>
        <taxon>Herpotrichiellaceae</taxon>
        <taxon>Rhinocladiella</taxon>
    </lineage>
</organism>
<feature type="domain" description="ATPase" evidence="2">
    <location>
        <begin position="266"/>
        <end position="377"/>
    </location>
</feature>
<dbReference type="AlphaFoldDB" id="A0A0D2H484"/>
<dbReference type="InterPro" id="IPR011579">
    <property type="entry name" value="ATPase_dom"/>
</dbReference>
<dbReference type="OrthoDB" id="3171351at2759"/>
<protein>
    <recommendedName>
        <fullName evidence="2">ATPase domain-containing protein</fullName>
    </recommendedName>
</protein>
<feature type="compositionally biased region" description="Basic and acidic residues" evidence="1">
    <location>
        <begin position="166"/>
        <end position="184"/>
    </location>
</feature>
<dbReference type="VEuPathDB" id="FungiDB:Z518_06100"/>
<feature type="compositionally biased region" description="Basic and acidic residues" evidence="1">
    <location>
        <begin position="126"/>
        <end position="159"/>
    </location>
</feature>
<dbReference type="GeneID" id="25294171"/>
<dbReference type="Proteomes" id="UP000053617">
    <property type="component" value="Unassembled WGS sequence"/>
</dbReference>
<dbReference type="Pfam" id="PF01637">
    <property type="entry name" value="ATPase_2"/>
    <property type="match status" value="1"/>
</dbReference>
<dbReference type="HOGENOM" id="CLU_024757_0_0_1"/>
<dbReference type="InterPro" id="IPR027417">
    <property type="entry name" value="P-loop_NTPase"/>
</dbReference>
<feature type="region of interest" description="Disordered" evidence="1">
    <location>
        <begin position="772"/>
        <end position="819"/>
    </location>
</feature>
<name>A0A0D2H484_9EURO</name>
<dbReference type="RefSeq" id="XP_013272364.1">
    <property type="nucleotide sequence ID" value="XM_013416910.1"/>
</dbReference>
<evidence type="ECO:0000256" key="1">
    <source>
        <dbReference type="SAM" id="MobiDB-lite"/>
    </source>
</evidence>
<sequence>MPTSPKSRRTEPRTQVLPEIPIKEMKMWDRRTMLRWIQQRNSSLLEGDDLKSFDSAAINGEAFLYTSYDFFRKECGILPGPSLTLTRYRDEVLSTATPSPKDKRKRDDESVAPESPTSKLSKRRYQSQEKQKDRPDDDDKEKNDHDHDFLDHDNSHDTNNRNNAARYKEPEFVPPEKRPEHTRQRRKLIEKIIKDLHIEYCSRYSASTLASYSEFRLPGTVALLSDPKRVHVLPFPIVDVQTPAGFAISEEEVWRYTGREKFPELLRELKFVLRENSYTKLWVYGNRGYGKSHLLAALVCYLSALGEHVIYVPDCRVWLNDPVKIFQEALWFAFTDKAIQDEIAKLDTTKKIQQFLTDMENRKGRILFVFDQMNAICVNETDVEHVRLAKGRLTAWISCLLVGRKAVVSSSSNNGDYLREQIMQDDNHTMRVYGGLTEAEMKCWWAHRPGLDLRGYSEKEIEELTGCIPLLLNECVMNGEINLSPLRDVADKAVTFTEDIKMKTKDVGNQAHWNMHCEYVKACILNSPVPSEVLQRPYLIDHRFFFQRGDAIGGYSCGVVRNAVTEALIANQQYFSDSRFLRVLPTFHNNPSTTGFFMEYAVLFYLQLHGLPCHQHLAGHIDMITSKTAIPDIQKNIKGRPVIYHPVEYNYKTLDGLIVLIEEAVNGQKEKLFLYPYQVTLHRKNHKDSHAIFFDNYDQWVAELREFEVVTEFIWFSADESLSSHHAAVPASEGRTLKSGNVYQRPGWPAHKECVVNFGDLNTELWAKYQEAQEKAEKEKANKNAQRESQKRAQHNAEREAEKASKKVEQGATEAGKTG</sequence>
<dbReference type="Gene3D" id="3.40.50.300">
    <property type="entry name" value="P-loop containing nucleotide triphosphate hydrolases"/>
    <property type="match status" value="1"/>
</dbReference>
<proteinExistence type="predicted"/>
<dbReference type="EMBL" id="KN847478">
    <property type="protein sequence ID" value="KIX05228.1"/>
    <property type="molecule type" value="Genomic_DNA"/>
</dbReference>
<feature type="region of interest" description="Disordered" evidence="1">
    <location>
        <begin position="94"/>
        <end position="184"/>
    </location>
</feature>
<gene>
    <name evidence="3" type="ORF">Z518_06100</name>
</gene>
<reference evidence="3 4" key="1">
    <citation type="submission" date="2015-01" db="EMBL/GenBank/DDBJ databases">
        <title>The Genome Sequence of Rhinocladiella mackenzie CBS 650.93.</title>
        <authorList>
            <consortium name="The Broad Institute Genomics Platform"/>
            <person name="Cuomo C."/>
            <person name="de Hoog S."/>
            <person name="Gorbushina A."/>
            <person name="Stielow B."/>
            <person name="Teixiera M."/>
            <person name="Abouelleil A."/>
            <person name="Chapman S.B."/>
            <person name="Priest M."/>
            <person name="Young S.K."/>
            <person name="Wortman J."/>
            <person name="Nusbaum C."/>
            <person name="Birren B."/>
        </authorList>
    </citation>
    <scope>NUCLEOTIDE SEQUENCE [LARGE SCALE GENOMIC DNA]</scope>
    <source>
        <strain evidence="3 4">CBS 650.93</strain>
    </source>
</reference>
<accession>A0A0D2H484</accession>
<feature type="compositionally biased region" description="Basic and acidic residues" evidence="1">
    <location>
        <begin position="772"/>
        <end position="809"/>
    </location>
</feature>
<keyword evidence="4" id="KW-1185">Reference proteome</keyword>
<evidence type="ECO:0000313" key="3">
    <source>
        <dbReference type="EMBL" id="KIX05228.1"/>
    </source>
</evidence>
<evidence type="ECO:0000313" key="4">
    <source>
        <dbReference type="Proteomes" id="UP000053617"/>
    </source>
</evidence>
<dbReference type="SUPFAM" id="SSF52540">
    <property type="entry name" value="P-loop containing nucleoside triphosphate hydrolases"/>
    <property type="match status" value="1"/>
</dbReference>
<evidence type="ECO:0000259" key="2">
    <source>
        <dbReference type="Pfam" id="PF01637"/>
    </source>
</evidence>